<evidence type="ECO:0000313" key="6">
    <source>
        <dbReference type="EMBL" id="AKZ62444.1"/>
    </source>
</evidence>
<dbReference type="Proteomes" id="UP000063429">
    <property type="component" value="Chromosome"/>
</dbReference>
<name>A0ABM5UZB3_9BURK</name>
<evidence type="ECO:0000256" key="3">
    <source>
        <dbReference type="ARBA" id="ARBA00023125"/>
    </source>
</evidence>
<dbReference type="Pfam" id="PF00126">
    <property type="entry name" value="HTH_1"/>
    <property type="match status" value="1"/>
</dbReference>
<evidence type="ECO:0000259" key="5">
    <source>
        <dbReference type="PROSITE" id="PS50931"/>
    </source>
</evidence>
<dbReference type="RefSeq" id="WP_053196055.1">
    <property type="nucleotide sequence ID" value="NZ_CP011409.1"/>
</dbReference>
<gene>
    <name evidence="6" type="ORF">F506_06925</name>
</gene>
<dbReference type="PANTHER" id="PTHR30579">
    <property type="entry name" value="TRANSCRIPTIONAL REGULATOR"/>
    <property type="match status" value="1"/>
</dbReference>
<feature type="domain" description="HTH lysR-type" evidence="5">
    <location>
        <begin position="17"/>
        <end position="73"/>
    </location>
</feature>
<keyword evidence="4" id="KW-0804">Transcription</keyword>
<dbReference type="InterPro" id="IPR000847">
    <property type="entry name" value="LysR_HTH_N"/>
</dbReference>
<organism evidence="6 7">
    <name type="scientific">Herbaspirillum hiltneri N3</name>
    <dbReference type="NCBI Taxonomy" id="1262470"/>
    <lineage>
        <taxon>Bacteria</taxon>
        <taxon>Pseudomonadati</taxon>
        <taxon>Pseudomonadota</taxon>
        <taxon>Betaproteobacteria</taxon>
        <taxon>Burkholderiales</taxon>
        <taxon>Oxalobacteraceae</taxon>
        <taxon>Herbaspirillum</taxon>
    </lineage>
</organism>
<proteinExistence type="inferred from homology"/>
<dbReference type="SUPFAM" id="SSF46785">
    <property type="entry name" value="Winged helix' DNA-binding domain"/>
    <property type="match status" value="1"/>
</dbReference>
<dbReference type="InterPro" id="IPR005119">
    <property type="entry name" value="LysR_subst-bd"/>
</dbReference>
<keyword evidence="2" id="KW-0805">Transcription regulation</keyword>
<dbReference type="InterPro" id="IPR036388">
    <property type="entry name" value="WH-like_DNA-bd_sf"/>
</dbReference>
<evidence type="ECO:0000313" key="7">
    <source>
        <dbReference type="Proteomes" id="UP000063429"/>
    </source>
</evidence>
<dbReference type="Gene3D" id="1.10.10.10">
    <property type="entry name" value="Winged helix-like DNA-binding domain superfamily/Winged helix DNA-binding domain"/>
    <property type="match status" value="1"/>
</dbReference>
<sequence>MNKLTALSNSPALLAADWEGLRTFAAFVESGSFSGAARVLGVTHATVSRRLQMLEHALHGPLFTRRGDDTELTRLGETVLAAAREMQAQTAQLARRLAGEDIRMEGKLRIASTEAMGTMFLAPRLPALLERWPQLDIEFSMSHQTVSLARRDADLAIRFARPQDGDLIARKLGKISYFLCGSRERVAEWRAAPESAPFIGFDDGVPDIPETQWLADHAGGNPVRFRSTSLVTQCMAARAGVGMALLPHYLLAPELELAAVDGNSMPQFQREAWAVYHRDLRALPRLRAVLEWLESCFAEGSPA</sequence>
<dbReference type="PANTHER" id="PTHR30579:SF3">
    <property type="entry name" value="TRANSCRIPTIONAL REGULATORY PROTEIN"/>
    <property type="match status" value="1"/>
</dbReference>
<dbReference type="InterPro" id="IPR050176">
    <property type="entry name" value="LTTR"/>
</dbReference>
<keyword evidence="7" id="KW-1185">Reference proteome</keyword>
<accession>A0ABM5UZB3</accession>
<dbReference type="Pfam" id="PF03466">
    <property type="entry name" value="LysR_substrate"/>
    <property type="match status" value="1"/>
</dbReference>
<comment type="similarity">
    <text evidence="1">Belongs to the LysR transcriptional regulatory family.</text>
</comment>
<protein>
    <submittedName>
        <fullName evidence="6">LysR family transcriptional regulator</fullName>
    </submittedName>
</protein>
<dbReference type="EMBL" id="CP011409">
    <property type="protein sequence ID" value="AKZ62444.1"/>
    <property type="molecule type" value="Genomic_DNA"/>
</dbReference>
<dbReference type="PROSITE" id="PS50931">
    <property type="entry name" value="HTH_LYSR"/>
    <property type="match status" value="1"/>
</dbReference>
<dbReference type="SUPFAM" id="SSF53850">
    <property type="entry name" value="Periplasmic binding protein-like II"/>
    <property type="match status" value="1"/>
</dbReference>
<evidence type="ECO:0000256" key="1">
    <source>
        <dbReference type="ARBA" id="ARBA00009437"/>
    </source>
</evidence>
<evidence type="ECO:0000256" key="2">
    <source>
        <dbReference type="ARBA" id="ARBA00023015"/>
    </source>
</evidence>
<dbReference type="InterPro" id="IPR036390">
    <property type="entry name" value="WH_DNA-bd_sf"/>
</dbReference>
<dbReference type="Gene3D" id="3.40.190.290">
    <property type="match status" value="1"/>
</dbReference>
<keyword evidence="3" id="KW-0238">DNA-binding</keyword>
<evidence type="ECO:0000256" key="4">
    <source>
        <dbReference type="ARBA" id="ARBA00023163"/>
    </source>
</evidence>
<reference evidence="7" key="1">
    <citation type="journal article" date="2015" name="Genome Announc.">
        <title>Complete Genome Sequence of Herbaspirillum hiltneri N3 (DSM 17495), Isolated from Surface-Sterilized Wheat Roots.</title>
        <authorList>
            <person name="Guizelini D."/>
            <person name="Saizaki P.M."/>
            <person name="Coimbra N.A."/>
            <person name="Weiss V.A."/>
            <person name="Faoro H."/>
            <person name="Sfeir M.Z."/>
            <person name="Baura V.A."/>
            <person name="Monteiro R.A."/>
            <person name="Chubatsu L.S."/>
            <person name="Souza E.M."/>
            <person name="Cruz L.M."/>
            <person name="Pedrosa F.O."/>
            <person name="Raittz R.T."/>
            <person name="Marchaukoski J.N."/>
            <person name="Steffens M.B."/>
        </authorList>
    </citation>
    <scope>NUCLEOTIDE SEQUENCE [LARGE SCALE GENOMIC DNA]</scope>
    <source>
        <strain evidence="7">N3</strain>
    </source>
</reference>